<dbReference type="OrthoDB" id="5147927at2759"/>
<sequence length="262" mass="29016">MSVSLTKVHSRCNTANINRSAATTPPRVSNSIPREIAKRAILRKLTRQSSIIRTGHIGILLDKPKGIHVGLEAEAKNGFKSTLTGGEEHVPGDFSFWIWQELVKESADLQRTDHPGMMGNGLRGSKRGISRRLPYCIRSWRFATTSEVTLTFHDTNSSIRHRTLGIICEDNPLQVILVPAIEITPPPGVESSPAGSWVGTEEFGEGEDLDMYHLDPNCFVLDGIEEHEAPEHDQRNSLQYVLGDWMGDGEISDSSSEDEEGF</sequence>
<reference evidence="1 2" key="2">
    <citation type="submission" date="2021-10" db="EMBL/GenBank/DDBJ databases">
        <authorList>
            <person name="Piombo E."/>
        </authorList>
    </citation>
    <scope>NUCLEOTIDE SEQUENCE [LARGE SCALE GENOMIC DNA]</scope>
</reference>
<keyword evidence="2" id="KW-1185">Reference proteome</keyword>
<comment type="caution">
    <text evidence="1">The sequence shown here is derived from an EMBL/GenBank/DDBJ whole genome shotgun (WGS) entry which is preliminary data.</text>
</comment>
<dbReference type="EMBL" id="CABFOC020000035">
    <property type="protein sequence ID" value="CAH0049074.1"/>
    <property type="molecule type" value="Genomic_DNA"/>
</dbReference>
<organism evidence="1 2">
    <name type="scientific">Clonostachys solani</name>
    <dbReference type="NCBI Taxonomy" id="160281"/>
    <lineage>
        <taxon>Eukaryota</taxon>
        <taxon>Fungi</taxon>
        <taxon>Dikarya</taxon>
        <taxon>Ascomycota</taxon>
        <taxon>Pezizomycotina</taxon>
        <taxon>Sordariomycetes</taxon>
        <taxon>Hypocreomycetidae</taxon>
        <taxon>Hypocreales</taxon>
        <taxon>Bionectriaceae</taxon>
        <taxon>Clonostachys</taxon>
    </lineage>
</organism>
<protein>
    <submittedName>
        <fullName evidence="1">Uncharacterized protein</fullName>
    </submittedName>
</protein>
<gene>
    <name evidence="1" type="ORF">CSOL1703_00001025</name>
</gene>
<accession>A0A9P0EHI8</accession>
<proteinExistence type="predicted"/>
<evidence type="ECO:0000313" key="1">
    <source>
        <dbReference type="EMBL" id="CAH0049074.1"/>
    </source>
</evidence>
<reference evidence="2" key="1">
    <citation type="submission" date="2019-06" db="EMBL/GenBank/DDBJ databases">
        <authorList>
            <person name="Broberg M."/>
        </authorList>
    </citation>
    <scope>NUCLEOTIDE SEQUENCE [LARGE SCALE GENOMIC DNA]</scope>
</reference>
<dbReference type="Proteomes" id="UP000775872">
    <property type="component" value="Unassembled WGS sequence"/>
</dbReference>
<name>A0A9P0EHI8_9HYPO</name>
<dbReference type="AlphaFoldDB" id="A0A9P0EHI8"/>
<evidence type="ECO:0000313" key="2">
    <source>
        <dbReference type="Proteomes" id="UP000775872"/>
    </source>
</evidence>